<keyword evidence="13" id="KW-0407">Ion channel</keyword>
<dbReference type="FunFam" id="1.10.287.70:FF:000143">
    <property type="entry name" value="Probable glutamate receptor"/>
    <property type="match status" value="1"/>
</dbReference>
<dbReference type="PANTHER" id="PTHR18966">
    <property type="entry name" value="IONOTROPIC GLUTAMATE RECEPTOR"/>
    <property type="match status" value="1"/>
</dbReference>
<dbReference type="InterPro" id="IPR015683">
    <property type="entry name" value="Ionotropic_Glu_rcpt"/>
</dbReference>
<feature type="transmembrane region" description="Helical" evidence="15">
    <location>
        <begin position="438"/>
        <end position="457"/>
    </location>
</feature>
<dbReference type="GO" id="GO:0045211">
    <property type="term" value="C:postsynaptic membrane"/>
    <property type="evidence" value="ECO:0007669"/>
    <property type="project" value="UniProtKB-SubCell"/>
</dbReference>
<dbReference type="Pfam" id="PF10613">
    <property type="entry name" value="Lig_chan-Glu_bd"/>
    <property type="match status" value="1"/>
</dbReference>
<dbReference type="SMART" id="SM00918">
    <property type="entry name" value="Lig_chan-Glu_bd"/>
    <property type="match status" value="1"/>
</dbReference>
<feature type="domain" description="Ionotropic glutamate receptor C-terminal" evidence="16">
    <location>
        <begin position="309"/>
        <end position="660"/>
    </location>
</feature>
<keyword evidence="1" id="KW-0813">Transport</keyword>
<dbReference type="Gene3D" id="3.40.50.2300">
    <property type="match status" value="2"/>
</dbReference>
<evidence type="ECO:0000256" key="6">
    <source>
        <dbReference type="ARBA" id="ARBA00023018"/>
    </source>
</evidence>
<keyword evidence="7" id="KW-0406">Ion transport</keyword>
<gene>
    <name evidence="18" type="ORF">FSP39_010851</name>
</gene>
<keyword evidence="6" id="KW-0770">Synapse</keyword>
<evidence type="ECO:0000259" key="16">
    <source>
        <dbReference type="SMART" id="SM00079"/>
    </source>
</evidence>
<dbReference type="FunFam" id="3.40.190.10:FF:000060">
    <property type="entry name" value="Glutamate receptor ionotropic, kainate 1"/>
    <property type="match status" value="1"/>
</dbReference>
<evidence type="ECO:0000256" key="14">
    <source>
        <dbReference type="ARBA" id="ARBA00034104"/>
    </source>
</evidence>
<keyword evidence="5 15" id="KW-1133">Transmembrane helix</keyword>
<accession>A0AA89BZ85</accession>
<dbReference type="InterPro" id="IPR001320">
    <property type="entry name" value="Iontro_rcpt_C"/>
</dbReference>
<dbReference type="GO" id="GO:0015276">
    <property type="term" value="F:ligand-gated monoatomic ion channel activity"/>
    <property type="evidence" value="ECO:0007669"/>
    <property type="project" value="InterPro"/>
</dbReference>
<keyword evidence="2" id="KW-1003">Cell membrane</keyword>
<keyword evidence="11" id="KW-0628">Postsynaptic cell membrane</keyword>
<dbReference type="FunFam" id="3.40.190.10:FF:000024">
    <property type="entry name" value="Glutamate receptor, ionotropic, delta 1"/>
    <property type="match status" value="1"/>
</dbReference>
<evidence type="ECO:0000256" key="1">
    <source>
        <dbReference type="ARBA" id="ARBA00022448"/>
    </source>
</evidence>
<feature type="domain" description="Ionotropic glutamate receptor L-glutamate and glycine-binding" evidence="17">
    <location>
        <begin position="319"/>
        <end position="384"/>
    </location>
</feature>
<evidence type="ECO:0000259" key="17">
    <source>
        <dbReference type="SMART" id="SM00918"/>
    </source>
</evidence>
<dbReference type="InterPro" id="IPR028082">
    <property type="entry name" value="Peripla_BP_I"/>
</dbReference>
<organism evidence="18 19">
    <name type="scientific">Pinctada imbricata</name>
    <name type="common">Atlantic pearl-oyster</name>
    <name type="synonym">Pinctada martensii</name>
    <dbReference type="NCBI Taxonomy" id="66713"/>
    <lineage>
        <taxon>Eukaryota</taxon>
        <taxon>Metazoa</taxon>
        <taxon>Spiralia</taxon>
        <taxon>Lophotrochozoa</taxon>
        <taxon>Mollusca</taxon>
        <taxon>Bivalvia</taxon>
        <taxon>Autobranchia</taxon>
        <taxon>Pteriomorphia</taxon>
        <taxon>Pterioida</taxon>
        <taxon>Pterioidea</taxon>
        <taxon>Pteriidae</taxon>
        <taxon>Pinctada</taxon>
    </lineage>
</organism>
<proteinExistence type="predicted"/>
<evidence type="ECO:0000256" key="4">
    <source>
        <dbReference type="ARBA" id="ARBA00022729"/>
    </source>
</evidence>
<dbReference type="Pfam" id="PF00060">
    <property type="entry name" value="Lig_chan"/>
    <property type="match status" value="1"/>
</dbReference>
<comment type="caution">
    <text evidence="18">The sequence shown here is derived from an EMBL/GenBank/DDBJ whole genome shotgun (WGS) entry which is preliminary data.</text>
</comment>
<dbReference type="InterPro" id="IPR019594">
    <property type="entry name" value="Glu/Gly-bd"/>
</dbReference>
<dbReference type="SMART" id="SM00079">
    <property type="entry name" value="PBPe"/>
    <property type="match status" value="1"/>
</dbReference>
<evidence type="ECO:0000313" key="18">
    <source>
        <dbReference type="EMBL" id="KAK3099860.1"/>
    </source>
</evidence>
<protein>
    <submittedName>
        <fullName evidence="18">Uncharacterized protein</fullName>
    </submittedName>
</protein>
<keyword evidence="19" id="KW-1185">Reference proteome</keyword>
<evidence type="ECO:0000256" key="15">
    <source>
        <dbReference type="SAM" id="Phobius"/>
    </source>
</evidence>
<reference evidence="18" key="1">
    <citation type="submission" date="2019-08" db="EMBL/GenBank/DDBJ databases">
        <title>The improved chromosome-level genome for the pearl oyster Pinctada fucata martensii using PacBio sequencing and Hi-C.</title>
        <authorList>
            <person name="Zheng Z."/>
        </authorList>
    </citation>
    <scope>NUCLEOTIDE SEQUENCE</scope>
    <source>
        <strain evidence="18">ZZ-2019</strain>
        <tissue evidence="18">Adductor muscle</tissue>
    </source>
</reference>
<evidence type="ECO:0000256" key="9">
    <source>
        <dbReference type="ARBA" id="ARBA00023170"/>
    </source>
</evidence>
<dbReference type="AlphaFoldDB" id="A0AA89BZ85"/>
<keyword evidence="8 15" id="KW-0472">Membrane</keyword>
<dbReference type="Pfam" id="PF01094">
    <property type="entry name" value="ANF_receptor"/>
    <property type="match status" value="1"/>
</dbReference>
<evidence type="ECO:0000256" key="11">
    <source>
        <dbReference type="ARBA" id="ARBA00023257"/>
    </source>
</evidence>
<dbReference type="InterPro" id="IPR001828">
    <property type="entry name" value="ANF_lig-bd_rcpt"/>
</dbReference>
<keyword evidence="3 15" id="KW-0812">Transmembrane</keyword>
<feature type="transmembrane region" description="Helical" evidence="15">
    <location>
        <begin position="503"/>
        <end position="525"/>
    </location>
</feature>
<evidence type="ECO:0000256" key="7">
    <source>
        <dbReference type="ARBA" id="ARBA00023065"/>
    </source>
</evidence>
<dbReference type="Gene3D" id="3.40.190.10">
    <property type="entry name" value="Periplasmic binding protein-like II"/>
    <property type="match status" value="2"/>
</dbReference>
<evidence type="ECO:0000256" key="12">
    <source>
        <dbReference type="ARBA" id="ARBA00023286"/>
    </source>
</evidence>
<dbReference type="SUPFAM" id="SSF53850">
    <property type="entry name" value="Periplasmic binding protein-like II"/>
    <property type="match status" value="1"/>
</dbReference>
<comment type="subcellular location">
    <subcellularLocation>
        <location evidence="14">Postsynaptic cell membrane</location>
        <topology evidence="14">Multi-pass membrane protein</topology>
    </subcellularLocation>
</comment>
<keyword evidence="9" id="KW-0675">Receptor</keyword>
<dbReference type="EMBL" id="VSWD01000006">
    <property type="protein sequence ID" value="KAK3099860.1"/>
    <property type="molecule type" value="Genomic_DNA"/>
</dbReference>
<keyword evidence="4" id="KW-0732">Signal</keyword>
<dbReference type="Proteomes" id="UP001186944">
    <property type="component" value="Unassembled WGS sequence"/>
</dbReference>
<evidence type="ECO:0000256" key="5">
    <source>
        <dbReference type="ARBA" id="ARBA00022989"/>
    </source>
</evidence>
<evidence type="ECO:0000256" key="13">
    <source>
        <dbReference type="ARBA" id="ARBA00023303"/>
    </source>
</evidence>
<evidence type="ECO:0000256" key="3">
    <source>
        <dbReference type="ARBA" id="ARBA00022692"/>
    </source>
</evidence>
<evidence type="ECO:0000256" key="2">
    <source>
        <dbReference type="ARBA" id="ARBA00022475"/>
    </source>
</evidence>
<evidence type="ECO:0000256" key="10">
    <source>
        <dbReference type="ARBA" id="ARBA00023180"/>
    </source>
</evidence>
<name>A0AA89BZ85_PINIB</name>
<dbReference type="SUPFAM" id="SSF53822">
    <property type="entry name" value="Periplasmic binding protein-like I"/>
    <property type="match status" value="1"/>
</dbReference>
<keyword evidence="10" id="KW-0325">Glycoprotein</keyword>
<keyword evidence="12" id="KW-1071">Ligand-gated ion channel</keyword>
<evidence type="ECO:0000313" key="19">
    <source>
        <dbReference type="Proteomes" id="UP001186944"/>
    </source>
</evidence>
<evidence type="ECO:0000256" key="8">
    <source>
        <dbReference type="ARBA" id="ARBA00023136"/>
    </source>
</evidence>
<sequence length="660" mass="75522">MIQRNNVSALVGPFSEIFAFATEHNRVPYIVTSMVPYGIEKSPFLIQIVPNVSTYGFAVNDIVHFFNWRKVGLIYDNEEGPYVLSRLVDKDPADMKAYNIRDNNSETFIRDALKYLRDRATDKFIIMCSSANADIVLTQALYLSLLSRPNTWLIVNMGTDTVALDKYLDSRANITSLLLMLDTKHTNHCALSSNYRKLHDAVLLDAIKVFRDIKLRHILRNSTRLKMRKTLREIELDGCTGKLKFSKFGLRNETFFQLATLPTLRNGSSGVFQSGTWRSGRKLLNDRIKPSDSYEVVMRSSDDVFDGKMLRITTIIEPPFIQWRNETPVPEEDIPENLEGFCVSILKEMAKELKFTYNISVARKFGSYKGPVRGWTGMVRILLEDRADIALAPFQITPDRSGVVDFTKPYMTKGTSVVVKKPDRSVSPFQFLSPLSKYVWITIFISFLTTSLVMFAVSRVNCDRQSNYIHNLRESFWYIWGTILRGNLTGSPQGVSSRIVSSVWWFFSLIVISIYTANLAAFLTITNAHIPIESASDLPNQNEYEYGTVEGSQTENFFKYTNISHYQKMYAFMKLTDGAIVRRTTDGFRKVNKEKYAFLWDSPVVRHETAKNCDIMEIGSPFDLKGYGIATQKNSPYTERLSWVILKLNDEGTLYRLEGK</sequence>